<dbReference type="EMBL" id="GEBQ01012150">
    <property type="protein sequence ID" value="JAT27827.1"/>
    <property type="molecule type" value="Transcribed_RNA"/>
</dbReference>
<feature type="region of interest" description="Disordered" evidence="1">
    <location>
        <begin position="174"/>
        <end position="245"/>
    </location>
</feature>
<organism evidence="2">
    <name type="scientific">Graphocephala atropunctata</name>
    <dbReference type="NCBI Taxonomy" id="36148"/>
    <lineage>
        <taxon>Eukaryota</taxon>
        <taxon>Metazoa</taxon>
        <taxon>Ecdysozoa</taxon>
        <taxon>Arthropoda</taxon>
        <taxon>Hexapoda</taxon>
        <taxon>Insecta</taxon>
        <taxon>Pterygota</taxon>
        <taxon>Neoptera</taxon>
        <taxon>Paraneoptera</taxon>
        <taxon>Hemiptera</taxon>
        <taxon>Auchenorrhyncha</taxon>
        <taxon>Membracoidea</taxon>
        <taxon>Cicadellidae</taxon>
        <taxon>Cicadellinae</taxon>
        <taxon>Cicadellini</taxon>
        <taxon>Graphocephala</taxon>
    </lineage>
</organism>
<gene>
    <name evidence="2" type="ORF">g.26185</name>
</gene>
<feature type="region of interest" description="Disordered" evidence="1">
    <location>
        <begin position="1"/>
        <end position="121"/>
    </location>
</feature>
<feature type="compositionally biased region" description="Basic and acidic residues" evidence="1">
    <location>
        <begin position="1253"/>
        <end position="1263"/>
    </location>
</feature>
<reference evidence="2" key="1">
    <citation type="submission" date="2015-11" db="EMBL/GenBank/DDBJ databases">
        <title>De novo transcriptome assembly of four potential Pierce s Disease insect vectors from Arizona vineyards.</title>
        <authorList>
            <person name="Tassone E.E."/>
        </authorList>
    </citation>
    <scope>NUCLEOTIDE SEQUENCE</scope>
</reference>
<feature type="compositionally biased region" description="Basic and acidic residues" evidence="1">
    <location>
        <begin position="352"/>
        <end position="370"/>
    </location>
</feature>
<feature type="compositionally biased region" description="Polar residues" evidence="1">
    <location>
        <begin position="98"/>
        <end position="121"/>
    </location>
</feature>
<feature type="region of interest" description="Disordered" evidence="1">
    <location>
        <begin position="278"/>
        <end position="381"/>
    </location>
</feature>
<feature type="compositionally biased region" description="Polar residues" evidence="1">
    <location>
        <begin position="182"/>
        <end position="192"/>
    </location>
</feature>
<evidence type="ECO:0000313" key="2">
    <source>
        <dbReference type="EMBL" id="JAT27827.1"/>
    </source>
</evidence>
<feature type="compositionally biased region" description="Basic residues" evidence="1">
    <location>
        <begin position="311"/>
        <end position="320"/>
    </location>
</feature>
<feature type="non-terminal residue" evidence="2">
    <location>
        <position position="1"/>
    </location>
</feature>
<protein>
    <submittedName>
        <fullName evidence="2">Uncharacterized protein</fullName>
    </submittedName>
</protein>
<sequence length="1288" mass="145067">RTNEYHSKFKNRSKPSKSERCLKTSLKSSKTSLKRSKSSTEKKSNLEKSQSHSKMRDNNKGNESNQCKALEQSSKRSQSNICSQPQKIEKNSKLKGVNNLNSVDPCQGYANQDLTESSGQCDQDKLVESIESNLSNQCCNTVNNGDSSCKQEATCGGKVDEGSEINNSKCPEINRTCENKTKCPSSQGQETAPTEKEHMANPNESCMEGKKNERKTYKKSKASKSRDRLSKKRTVQKSKSSELCQESLNNKTLKKVKRNKSATICSFDEVSKKDKLVTLKLKLPNSNKKGLLKTKSLPSLNKALNQEKKSKVSKKRKDPKTHKSEIFVKNATICSKPSKAVPSKGKSSSSKDGPKQKSMERRISSKDKIAKSSSRSKTTRMCSLQTLQKRVTENAVKKSKTVEVKSFSEMKAVSSNPDIKKAILQNGTNLSKLQSRTKENNIRRFQDSNDESMIEILFKNERILNDPKIIAMAAVHPNSQPNEFSYNTTGNNKTISEGGYNNKFSKLKCTQVKPLQRNLPAPEDKSIQKSNDRDNVSVKNIHTIKSPTSKTTLKTRKAENIPYSFTQNSNIKTKITKKIEAYVNDYGNSVLQNLDEGKIMKPDESITKEKHLISDKRMFGKYDIKGKHSNEILGQTNIRSKKEPITLLNKTKRNITTNSVEKTTKFQNSGNVNDLSIKSLFNHQKLDKLRIFNPTTTKCFGIRSTKVSPVLSSTAKTSGEGKRKNISWIPVEENERNPGSLKKPVTEAIQRCTMDPNYPSNNKNYKLHENNIMGIYQDKKLQLLTKNKLLQDFGKPSNEILNKKVNNENNNCAEQTKILSKNDTQHRYQIMTLNTPNISINKDQKPKHKQINFKEINSIYKSEKLNKIEPSTPPHKETVCNPTKQSLTNIVKGKTSDYSLKLNKPVFMKMKVKNLSSGNETKKSPTTFSKFDENAFIKKDVSQKLINATKTYENTVKNFKIENISNCKNTSSSKPLQIQNKEDVVAATSNPNKLEQFNINTNFGIKSKTFIKKPARMLGNSKRPNTVDCSFSCAQKPISLKSVPLNNIDKQPKSSVKTIQDGTLQSSAELTKKTSNSSEIKSVLHTKNDTIECQKASMLKSGKRLKNILKRNPSIQVKKTKTYLHFPKNDNITSLHRENTSIIGGTKIKTQTIKNFQQINVQKETVNVKESRKVTGIRKRVSQMFKGNKNISDVSQKSAKSNSSLNMLKDQANQHSESKLPIRKMANTNLAKVSSNEKLRGPSIKESGNQMHFNDESHIDKRKPVNVLPSFKWNPSLPSPFKKTPVAE</sequence>
<evidence type="ECO:0000256" key="1">
    <source>
        <dbReference type="SAM" id="MobiDB-lite"/>
    </source>
</evidence>
<feature type="region of interest" description="Disordered" evidence="1">
    <location>
        <begin position="1227"/>
        <end position="1288"/>
    </location>
</feature>
<feature type="compositionally biased region" description="Basic and acidic residues" evidence="1">
    <location>
        <begin position="38"/>
        <end position="60"/>
    </location>
</feature>
<feature type="compositionally biased region" description="Basic residues" evidence="1">
    <location>
        <begin position="216"/>
        <end position="236"/>
    </location>
</feature>
<feature type="compositionally biased region" description="Polar residues" evidence="1">
    <location>
        <begin position="61"/>
        <end position="86"/>
    </location>
</feature>
<name>A0A1B6LVZ3_9HEMI</name>
<proteinExistence type="predicted"/>
<accession>A0A1B6LVZ3</accession>
<feature type="compositionally biased region" description="Low complexity" evidence="1">
    <location>
        <begin position="335"/>
        <end position="351"/>
    </location>
</feature>